<dbReference type="GO" id="GO:0003677">
    <property type="term" value="F:DNA binding"/>
    <property type="evidence" value="ECO:0007669"/>
    <property type="project" value="UniProtKB-KW"/>
</dbReference>
<dbReference type="GO" id="GO:0003700">
    <property type="term" value="F:DNA-binding transcription factor activity"/>
    <property type="evidence" value="ECO:0007669"/>
    <property type="project" value="InterPro"/>
</dbReference>
<dbReference type="PANTHER" id="PTHR33164">
    <property type="entry name" value="TRANSCRIPTIONAL REGULATOR, MARR FAMILY"/>
    <property type="match status" value="1"/>
</dbReference>
<proteinExistence type="predicted"/>
<sequence>MSSSKATDLAEALRTVHWYMRRRVDAAASAQGLSLARAKLLSRMEEEGPCRPGELASQLGQAPRTLTDALDALERDGFAERKPHPTDRRALLVSVTNRGKKALRAIEEPKRLAIENLFRALTASQQQSLLNTLETIIKDQANRAED</sequence>
<reference evidence="2 3" key="1">
    <citation type="submission" date="2020-07" db="EMBL/GenBank/DDBJ databases">
        <title>Genomic Encyclopedia of Type Strains, Phase IV (KMG-V): Genome sequencing to study the core and pangenomes of soil and plant-associated prokaryotes.</title>
        <authorList>
            <person name="Whitman W."/>
        </authorList>
    </citation>
    <scope>NUCLEOTIDE SEQUENCE [LARGE SCALE GENOMIC DNA]</scope>
    <source>
        <strain evidence="2 3">X4EP2</strain>
    </source>
</reference>
<dbReference type="PRINTS" id="PR00598">
    <property type="entry name" value="HTHMARR"/>
</dbReference>
<feature type="domain" description="HTH marR-type" evidence="1">
    <location>
        <begin position="6"/>
        <end position="138"/>
    </location>
</feature>
<keyword evidence="2" id="KW-0238">DNA-binding</keyword>
<evidence type="ECO:0000313" key="2">
    <source>
        <dbReference type="EMBL" id="NYF80178.1"/>
    </source>
</evidence>
<dbReference type="EMBL" id="JACCCW010000002">
    <property type="protein sequence ID" value="NYF80178.1"/>
    <property type="molecule type" value="Genomic_DNA"/>
</dbReference>
<dbReference type="Gene3D" id="1.10.10.10">
    <property type="entry name" value="Winged helix-like DNA-binding domain superfamily/Winged helix DNA-binding domain"/>
    <property type="match status" value="1"/>
</dbReference>
<comment type="caution">
    <text evidence="2">The sequence shown here is derived from an EMBL/GenBank/DDBJ whole genome shotgun (WGS) entry which is preliminary data.</text>
</comment>
<dbReference type="InterPro" id="IPR039422">
    <property type="entry name" value="MarR/SlyA-like"/>
</dbReference>
<dbReference type="InterPro" id="IPR000835">
    <property type="entry name" value="HTH_MarR-typ"/>
</dbReference>
<gene>
    <name evidence="2" type="ORF">HDF17_002498</name>
</gene>
<organism evidence="2 3">
    <name type="scientific">Granulicella arctica</name>
    <dbReference type="NCBI Taxonomy" id="940613"/>
    <lineage>
        <taxon>Bacteria</taxon>
        <taxon>Pseudomonadati</taxon>
        <taxon>Acidobacteriota</taxon>
        <taxon>Terriglobia</taxon>
        <taxon>Terriglobales</taxon>
        <taxon>Acidobacteriaceae</taxon>
        <taxon>Granulicella</taxon>
    </lineage>
</organism>
<dbReference type="Proteomes" id="UP000589520">
    <property type="component" value="Unassembled WGS sequence"/>
</dbReference>
<dbReference type="Pfam" id="PF01047">
    <property type="entry name" value="MarR"/>
    <property type="match status" value="1"/>
</dbReference>
<dbReference type="InterPro" id="IPR036390">
    <property type="entry name" value="WH_DNA-bd_sf"/>
</dbReference>
<keyword evidence="3" id="KW-1185">Reference proteome</keyword>
<dbReference type="PANTHER" id="PTHR33164:SF43">
    <property type="entry name" value="HTH-TYPE TRANSCRIPTIONAL REPRESSOR YETL"/>
    <property type="match status" value="1"/>
</dbReference>
<evidence type="ECO:0000313" key="3">
    <source>
        <dbReference type="Proteomes" id="UP000589520"/>
    </source>
</evidence>
<dbReference type="InterPro" id="IPR036388">
    <property type="entry name" value="WH-like_DNA-bd_sf"/>
</dbReference>
<name>A0A7Y9PJE9_9BACT</name>
<dbReference type="GO" id="GO:0006950">
    <property type="term" value="P:response to stress"/>
    <property type="evidence" value="ECO:0007669"/>
    <property type="project" value="TreeGrafter"/>
</dbReference>
<dbReference type="SUPFAM" id="SSF46785">
    <property type="entry name" value="Winged helix' DNA-binding domain"/>
    <property type="match status" value="1"/>
</dbReference>
<dbReference type="AlphaFoldDB" id="A0A7Y9PJE9"/>
<protein>
    <submittedName>
        <fullName evidence="2">DNA-binding MarR family transcriptional regulator</fullName>
    </submittedName>
</protein>
<dbReference type="RefSeq" id="WP_179491387.1">
    <property type="nucleotide sequence ID" value="NZ_JACCCW010000002.1"/>
</dbReference>
<dbReference type="PROSITE" id="PS50995">
    <property type="entry name" value="HTH_MARR_2"/>
    <property type="match status" value="1"/>
</dbReference>
<evidence type="ECO:0000259" key="1">
    <source>
        <dbReference type="PROSITE" id="PS50995"/>
    </source>
</evidence>
<dbReference type="SMART" id="SM00347">
    <property type="entry name" value="HTH_MARR"/>
    <property type="match status" value="1"/>
</dbReference>
<accession>A0A7Y9PJE9</accession>